<evidence type="ECO:0000259" key="2">
    <source>
        <dbReference type="Pfam" id="PF16719"/>
    </source>
</evidence>
<feature type="domain" description="SAWADEE" evidence="2">
    <location>
        <begin position="29"/>
        <end position="115"/>
    </location>
</feature>
<dbReference type="Gene3D" id="2.30.30.140">
    <property type="match status" value="1"/>
</dbReference>
<dbReference type="Proteomes" id="UP001327560">
    <property type="component" value="Chromosome 5"/>
</dbReference>
<feature type="region of interest" description="Disordered" evidence="1">
    <location>
        <begin position="388"/>
        <end position="411"/>
    </location>
</feature>
<dbReference type="EMBL" id="CP136894">
    <property type="protein sequence ID" value="WOL08440.1"/>
    <property type="molecule type" value="Genomic_DNA"/>
</dbReference>
<accession>A0AAQ3KGH9</accession>
<dbReference type="GO" id="GO:0003682">
    <property type="term" value="F:chromatin binding"/>
    <property type="evidence" value="ECO:0007669"/>
    <property type="project" value="InterPro"/>
</dbReference>
<dbReference type="Pfam" id="PF16719">
    <property type="entry name" value="SAWADEE"/>
    <property type="match status" value="1"/>
</dbReference>
<evidence type="ECO:0000313" key="4">
    <source>
        <dbReference type="Proteomes" id="UP001327560"/>
    </source>
</evidence>
<feature type="compositionally biased region" description="Basic and acidic residues" evidence="1">
    <location>
        <begin position="390"/>
        <end position="401"/>
    </location>
</feature>
<protein>
    <recommendedName>
        <fullName evidence="2">SAWADEE domain-containing protein</fullName>
    </recommendedName>
</protein>
<proteinExistence type="predicted"/>
<feature type="compositionally biased region" description="Basic and acidic residues" evidence="1">
    <location>
        <begin position="429"/>
        <end position="451"/>
    </location>
</feature>
<dbReference type="AlphaFoldDB" id="A0AAQ3KGH9"/>
<feature type="region of interest" description="Disordered" evidence="1">
    <location>
        <begin position="429"/>
        <end position="522"/>
    </location>
</feature>
<reference evidence="3 4" key="1">
    <citation type="submission" date="2023-10" db="EMBL/GenBank/DDBJ databases">
        <title>Chromosome-scale genome assembly provides insights into flower coloration mechanisms of Canna indica.</title>
        <authorList>
            <person name="Li C."/>
        </authorList>
    </citation>
    <scope>NUCLEOTIDE SEQUENCE [LARGE SCALE GENOMIC DNA]</scope>
    <source>
        <tissue evidence="3">Flower</tissue>
    </source>
</reference>
<feature type="compositionally biased region" description="Polar residues" evidence="1">
    <location>
        <begin position="402"/>
        <end position="411"/>
    </location>
</feature>
<keyword evidence="4" id="KW-1185">Reference proteome</keyword>
<dbReference type="InterPro" id="IPR032001">
    <property type="entry name" value="SAWADEE_dom"/>
</dbReference>
<evidence type="ECO:0000313" key="3">
    <source>
        <dbReference type="EMBL" id="WOL08440.1"/>
    </source>
</evidence>
<gene>
    <name evidence="3" type="ORF">Cni_G17193</name>
</gene>
<dbReference type="PANTHER" id="PTHR33827">
    <property type="entry name" value="PROTEIN SAWADEE HOMEODOMAIN HOMOLOG 2"/>
    <property type="match status" value="1"/>
</dbReference>
<dbReference type="PANTHER" id="PTHR33827:SF9">
    <property type="entry name" value="SAWADEE DOMAIN-CONTAINING PROTEIN"/>
    <property type="match status" value="1"/>
</dbReference>
<evidence type="ECO:0000256" key="1">
    <source>
        <dbReference type="SAM" id="MobiDB-lite"/>
    </source>
</evidence>
<name>A0AAQ3KGH9_9LILI</name>
<sequence length="522" mass="58176">MACPSSSSNAKLSIRLNFKSCDKEDIISKREDMIGRLRFCSIPLKDGDCFYLKEGEKVLAMNNVQSGSLCFDAVIEKVYKVRHSGRLPCRCTFKVKWLTTMVKGITTTVPSKSIMKLSDKNIDGHPVIAAFLASSENLNHVLVPPFVGSLEETSSEANAQVELEKQVEDISKLADKSECSKGLTLEFIQANFFRQETVPPKSQNVTRRITRNQTKEQANVGLVKHFGNAPLLSPLAARAALASLLHGQVVDEKEPSFFWSQDHLLDLPLEDEKKHSVEKYQEVQVGAIQIEAHVNSDVMELPNLVKESREAIQLEDWDVKSSINACRKGAKRSLFGDSPDSVTSLKKSVRASKEEGNINYSTEMATKEKLNHGIPKRLTRSSAKNQILESIDKEPSNEHSRQVSTRVTRSGQRIAREVIHIDLSFGDESHIKGTEDHDAPSKKDENNKKEFASATITVSTDREPQIKKGTRKSNGDAIEEDQGAISQAGEKPRAKKNKLCSEKPILRFSPRLKSLQEPSQKN</sequence>
<organism evidence="3 4">
    <name type="scientific">Canna indica</name>
    <name type="common">Indian-shot</name>
    <dbReference type="NCBI Taxonomy" id="4628"/>
    <lineage>
        <taxon>Eukaryota</taxon>
        <taxon>Viridiplantae</taxon>
        <taxon>Streptophyta</taxon>
        <taxon>Embryophyta</taxon>
        <taxon>Tracheophyta</taxon>
        <taxon>Spermatophyta</taxon>
        <taxon>Magnoliopsida</taxon>
        <taxon>Liliopsida</taxon>
        <taxon>Zingiberales</taxon>
        <taxon>Cannaceae</taxon>
        <taxon>Canna</taxon>
    </lineage>
</organism>
<dbReference type="InterPro" id="IPR039276">
    <property type="entry name" value="SHH1/2"/>
</dbReference>